<evidence type="ECO:0000313" key="2">
    <source>
        <dbReference type="EMBL" id="OGE02010.1"/>
    </source>
</evidence>
<dbReference type="STRING" id="1797737.A2196_03920"/>
<protein>
    <submittedName>
        <fullName evidence="2">Uncharacterized protein</fullName>
    </submittedName>
</protein>
<dbReference type="EMBL" id="MFCA01000021">
    <property type="protein sequence ID" value="OGE02010.1"/>
    <property type="molecule type" value="Genomic_DNA"/>
</dbReference>
<reference evidence="2 3" key="1">
    <citation type="journal article" date="2016" name="Nat. Commun.">
        <title>Thousands of microbial genomes shed light on interconnected biogeochemical processes in an aquifer system.</title>
        <authorList>
            <person name="Anantharaman K."/>
            <person name="Brown C.T."/>
            <person name="Hug L.A."/>
            <person name="Sharon I."/>
            <person name="Castelle C.J."/>
            <person name="Probst A.J."/>
            <person name="Thomas B.C."/>
            <person name="Singh A."/>
            <person name="Wilkins M.J."/>
            <person name="Karaoz U."/>
            <person name="Brodie E.L."/>
            <person name="Williams K.H."/>
            <person name="Hubbard S.S."/>
            <person name="Banfield J.F."/>
        </authorList>
    </citation>
    <scope>NUCLEOTIDE SEQUENCE [LARGE SCALE GENOMIC DNA]</scope>
</reference>
<proteinExistence type="predicted"/>
<evidence type="ECO:0000256" key="1">
    <source>
        <dbReference type="SAM" id="MobiDB-lite"/>
    </source>
</evidence>
<sequence length="1133" mass="132083">MNEHFVAINRQSLYPEVREADNVPEVVTAKRIAEKSKSPHKEHKKVERKHDHEPSRRREEEERRVRDLERELKESTISTAKAVREATAIIERAAGESVKQREAAPEVKHTEGPTIVSYPDKPLEFLSRDEVAEIFNSQGVRKSPPSDWDPWSPVKRRLWLEKNQILETIQFPESDVLYKDDEHNAAVVKVEDGYQLYGLDDLEPETVKTFLEKAGVDVDLAEPDDWRQKSPAQKIQWYKEAANLEVTTGLAIGGAKWPNNYLVDAHTAGERLKELDAEKEANPVNFHTKKWESDMEELVEHLRNLKTGRPNEILQRLIRNPGDSGMKKALEFLFEHARECGDSTHPKFEVFESRFVFNLDETIKDFVARAEGSGQMDLIDSIIDPNDRTEISNLRDQINGYFKQKEKDKQDEDPQGLAKLYVTLEQNLAAYYKSLQSGWWPDIAEAEQKTFETVARESHRELLRGEQGLLAWRAVVQIENMRRSHQAGYERATPLDWKEAMTNTKRNLLFIESQDAPSAQIEDAIRRVVGIADDLTAQIPKLEGDDKEKAENMLKDINEYKDSVVAIYNWRTTMEGESMNPEKVLATFGSPLWKDVTFKYYFKRFAKDHLDREFTDHQGQQFNLLDKAMSMYFKRFREERLRMNKIEELTLGELDPNSADQDERWIADWMQTRGYDLKKEWGRNMAHTEQAIAEWYRQNTLLGAHGVDNNSRDLLDLRRVELREALIAELKKGIQGLLPQTQELTRRIEEFEQSGLLKQVTNNAYNLTFAMGAFSEYDIIRIWDREKNWFGGRKRLGEVVKSQDSRRWWGWHVDHYAEFLHFEPRGRAGRFGRNLDTNYILQKHMMGKRRNILPNNRLLVKLINDNLSNEKYQLSLDMTGNDLTLEKQINQKIANLENHESLDIGTLSGDLKTWDHGAGDDRGFAKGWATAELIDFGDVSFENVHWSEVFDVDDPNISKFNMGDWWFDRMATGKAFAPNMMQRYLQTPNTKQFFEVNSDENFYSKREIRLKPWMKLVMPAHFEIGKWWRKWYKLPYNMSHAEKEQVVDYSAQTNRIDAKYHHELKIKHLGWGPSWIPVLGQGGWTVRHLRDWAEAAHVATLEVGKGSWTLPFLYILEFFKQAFGQVQAQLAGK</sequence>
<gene>
    <name evidence="2" type="ORF">A2196_03920</name>
</gene>
<accession>A0A1F5HD42</accession>
<feature type="compositionally biased region" description="Basic and acidic residues" evidence="1">
    <location>
        <begin position="98"/>
        <end position="111"/>
    </location>
</feature>
<evidence type="ECO:0000313" key="3">
    <source>
        <dbReference type="Proteomes" id="UP000176751"/>
    </source>
</evidence>
<comment type="caution">
    <text evidence="2">The sequence shown here is derived from an EMBL/GenBank/DDBJ whole genome shotgun (WGS) entry which is preliminary data.</text>
</comment>
<feature type="region of interest" description="Disordered" evidence="1">
    <location>
        <begin position="96"/>
        <end position="120"/>
    </location>
</feature>
<dbReference type="Proteomes" id="UP000176751">
    <property type="component" value="Unassembled WGS sequence"/>
</dbReference>
<dbReference type="AlphaFoldDB" id="A0A1F5HD42"/>
<organism evidence="2 3">
    <name type="scientific">Candidatus Curtissbacteria bacterium RIFOXYA1_FULL_41_14</name>
    <dbReference type="NCBI Taxonomy" id="1797737"/>
    <lineage>
        <taxon>Bacteria</taxon>
        <taxon>Candidatus Curtissiibacteriota</taxon>
    </lineage>
</organism>
<feature type="region of interest" description="Disordered" evidence="1">
    <location>
        <begin position="30"/>
        <end position="72"/>
    </location>
</feature>
<feature type="compositionally biased region" description="Basic and acidic residues" evidence="1">
    <location>
        <begin position="31"/>
        <end position="72"/>
    </location>
</feature>
<name>A0A1F5HD42_9BACT</name>